<dbReference type="AlphaFoldDB" id="A0A6G0XKM7"/>
<comment type="caution">
    <text evidence="1">The sequence shown here is derived from an EMBL/GenBank/DDBJ whole genome shotgun (WGS) entry which is preliminary data.</text>
</comment>
<dbReference type="EMBL" id="VUJU01007746">
    <property type="protein sequence ID" value="KAF0740974.1"/>
    <property type="molecule type" value="Genomic_DNA"/>
</dbReference>
<evidence type="ECO:0000313" key="1">
    <source>
        <dbReference type="EMBL" id="KAF0740974.1"/>
    </source>
</evidence>
<reference evidence="1 2" key="1">
    <citation type="submission" date="2019-08" db="EMBL/GenBank/DDBJ databases">
        <title>Whole genome of Aphis craccivora.</title>
        <authorList>
            <person name="Voronova N.V."/>
            <person name="Shulinski R.S."/>
            <person name="Bandarenka Y.V."/>
            <person name="Zhorov D.G."/>
            <person name="Warner D."/>
        </authorList>
    </citation>
    <scope>NUCLEOTIDE SEQUENCE [LARGE SCALE GENOMIC DNA]</scope>
    <source>
        <strain evidence="1">180601</strain>
        <tissue evidence="1">Whole Body</tissue>
    </source>
</reference>
<organism evidence="1 2">
    <name type="scientific">Aphis craccivora</name>
    <name type="common">Cowpea aphid</name>
    <dbReference type="NCBI Taxonomy" id="307492"/>
    <lineage>
        <taxon>Eukaryota</taxon>
        <taxon>Metazoa</taxon>
        <taxon>Ecdysozoa</taxon>
        <taxon>Arthropoda</taxon>
        <taxon>Hexapoda</taxon>
        <taxon>Insecta</taxon>
        <taxon>Pterygota</taxon>
        <taxon>Neoptera</taxon>
        <taxon>Paraneoptera</taxon>
        <taxon>Hemiptera</taxon>
        <taxon>Sternorrhyncha</taxon>
        <taxon>Aphidomorpha</taxon>
        <taxon>Aphidoidea</taxon>
        <taxon>Aphididae</taxon>
        <taxon>Aphidini</taxon>
        <taxon>Aphis</taxon>
        <taxon>Aphis</taxon>
    </lineage>
</organism>
<gene>
    <name evidence="1" type="ORF">FWK35_00020163</name>
</gene>
<name>A0A6G0XKM7_APHCR</name>
<keyword evidence="2" id="KW-1185">Reference proteome</keyword>
<proteinExistence type="predicted"/>
<dbReference type="OrthoDB" id="6602348at2759"/>
<dbReference type="Gene3D" id="1.10.150.50">
    <property type="entry name" value="Transcription Factor, Ets-1"/>
    <property type="match status" value="1"/>
</dbReference>
<protein>
    <recommendedName>
        <fullName evidence="3">SAM domain-containing protein</fullName>
    </recommendedName>
</protein>
<dbReference type="InterPro" id="IPR013761">
    <property type="entry name" value="SAM/pointed_sf"/>
</dbReference>
<accession>A0A6G0XKM7</accession>
<evidence type="ECO:0008006" key="3">
    <source>
        <dbReference type="Google" id="ProtNLM"/>
    </source>
</evidence>
<dbReference type="Proteomes" id="UP000478052">
    <property type="component" value="Unassembled WGS sequence"/>
</dbReference>
<evidence type="ECO:0000313" key="2">
    <source>
        <dbReference type="Proteomes" id="UP000478052"/>
    </source>
</evidence>
<sequence length="79" mass="9417">MDEFTEKYLKEWGFENLINRFKEEEIDRIAFLDLTESMVARLIPKMGPQANFLKLQSMLKEEIQRDKVGYLFIILSINS</sequence>